<keyword evidence="4" id="KW-0813">Transport</keyword>
<reference evidence="11 12" key="1">
    <citation type="submission" date="2020-01" db="EMBL/GenBank/DDBJ databases">
        <authorList>
            <person name="Liu G."/>
            <person name="Liu B."/>
        </authorList>
    </citation>
    <scope>NUCLEOTIDE SEQUENCE [LARGE SCALE GENOMIC DNA]</scope>
    <source>
        <strain evidence="11 12">FJAT-51161</strain>
    </source>
</reference>
<keyword evidence="7 10" id="KW-1133">Transmembrane helix</keyword>
<feature type="transmembrane region" description="Helical" evidence="10">
    <location>
        <begin position="313"/>
        <end position="338"/>
    </location>
</feature>
<keyword evidence="8 10" id="KW-0472">Membrane</keyword>
<feature type="transmembrane region" description="Helical" evidence="10">
    <location>
        <begin position="192"/>
        <end position="216"/>
    </location>
</feature>
<feature type="transmembrane region" description="Helical" evidence="10">
    <location>
        <begin position="136"/>
        <end position="157"/>
    </location>
</feature>
<comment type="similarity">
    <text evidence="2">Belongs to the multi antimicrobial extrusion (MATE) (TC 2.A.66.1) family. MepA subfamily.</text>
</comment>
<keyword evidence="6 10" id="KW-0812">Transmembrane</keyword>
<evidence type="ECO:0000256" key="3">
    <source>
        <dbReference type="ARBA" id="ARBA00022106"/>
    </source>
</evidence>
<evidence type="ECO:0000256" key="8">
    <source>
        <dbReference type="ARBA" id="ARBA00023136"/>
    </source>
</evidence>
<evidence type="ECO:0000256" key="7">
    <source>
        <dbReference type="ARBA" id="ARBA00022989"/>
    </source>
</evidence>
<dbReference type="InterPro" id="IPR002528">
    <property type="entry name" value="MATE_fam"/>
</dbReference>
<dbReference type="RefSeq" id="WP_201406576.1">
    <property type="nucleotide sequence ID" value="NZ_CP067341.1"/>
</dbReference>
<evidence type="ECO:0000256" key="2">
    <source>
        <dbReference type="ARBA" id="ARBA00008417"/>
    </source>
</evidence>
<protein>
    <recommendedName>
        <fullName evidence="3">Multidrug export protein MepA</fullName>
    </recommendedName>
</protein>
<dbReference type="CDD" id="cd13143">
    <property type="entry name" value="MATE_MepA_like"/>
    <property type="match status" value="1"/>
</dbReference>
<dbReference type="EMBL" id="CP067341">
    <property type="protein sequence ID" value="QQP12279.1"/>
    <property type="molecule type" value="Genomic_DNA"/>
</dbReference>
<keyword evidence="5" id="KW-1003">Cell membrane</keyword>
<dbReference type="PANTHER" id="PTHR43823:SF4">
    <property type="entry name" value="SPORULATION PROTEIN YKVU"/>
    <property type="match status" value="1"/>
</dbReference>
<feature type="transmembrane region" description="Helical" evidence="10">
    <location>
        <begin position="279"/>
        <end position="301"/>
    </location>
</feature>
<keyword evidence="9" id="KW-0046">Antibiotic resistance</keyword>
<dbReference type="InterPro" id="IPR045070">
    <property type="entry name" value="MATE_MepA-like"/>
</dbReference>
<dbReference type="Pfam" id="PF01554">
    <property type="entry name" value="MatE"/>
    <property type="match status" value="2"/>
</dbReference>
<feature type="transmembrane region" description="Helical" evidence="10">
    <location>
        <begin position="391"/>
        <end position="410"/>
    </location>
</feature>
<keyword evidence="12" id="KW-1185">Reference proteome</keyword>
<name>A0ABX7AR21_9BACI</name>
<gene>
    <name evidence="11" type="ORF">FJQ98_24825</name>
</gene>
<feature type="transmembrane region" description="Helical" evidence="10">
    <location>
        <begin position="237"/>
        <end position="259"/>
    </location>
</feature>
<feature type="transmembrane region" description="Helical" evidence="10">
    <location>
        <begin position="416"/>
        <end position="435"/>
    </location>
</feature>
<evidence type="ECO:0000313" key="11">
    <source>
        <dbReference type="EMBL" id="QQP12279.1"/>
    </source>
</evidence>
<feature type="transmembrane region" description="Helical" evidence="10">
    <location>
        <begin position="93"/>
        <end position="116"/>
    </location>
</feature>
<feature type="transmembrane region" description="Helical" evidence="10">
    <location>
        <begin position="358"/>
        <end position="379"/>
    </location>
</feature>
<accession>A0ABX7AR21</accession>
<evidence type="ECO:0000256" key="5">
    <source>
        <dbReference type="ARBA" id="ARBA00022475"/>
    </source>
</evidence>
<dbReference type="InterPro" id="IPR048279">
    <property type="entry name" value="MdtK-like"/>
</dbReference>
<feature type="transmembrane region" description="Helical" evidence="10">
    <location>
        <begin position="55"/>
        <end position="81"/>
    </location>
</feature>
<evidence type="ECO:0000313" key="12">
    <source>
        <dbReference type="Proteomes" id="UP000596049"/>
    </source>
</evidence>
<sequence length="452" mass="49862">MTTINPIETRPLKPLFFSYLFPAMIGMLLMSVNILVDGIFVSHGVGPTALAGVNIAVPIFSILLSISLWIGMGGATLFSISLGEGNKKRAHQLFTLAFTTMIVVVLTLVLILLLNLKEVSYIFGASDATYPYVQEYLHVILIFGVFYTIENLLKYFFIRNDGNPKLAMMGLITTSVLNIILNYIFIFVLDYGVTGCALATALSTIIGMSVLCLHFFRKQSELKFVRKFFSIADLKKIFAIGLPSFIVEASVAVMVILYNVTFLHYLGSNGVTAYAMVNYIHTVLLTVFLGIGMALQPLVSYHHGARLIERLTALLKIGIATALIMGLSTAIIATLFPSQLIALFGDSTFEIRNIATQGFVHFAIGYVFLGINMVFAEFFQSIEKIRLATTIMLLRSIILFIPALVVLPKLLGPQAIWWTFPVAEGITALLILIFMKRKPHTIFSEASSLKAL</sequence>
<proteinExistence type="inferred from homology"/>
<evidence type="ECO:0000256" key="6">
    <source>
        <dbReference type="ARBA" id="ARBA00022692"/>
    </source>
</evidence>
<organism evidence="11 12">
    <name type="scientific">Lysinibacillus agricola</name>
    <dbReference type="NCBI Taxonomy" id="2590012"/>
    <lineage>
        <taxon>Bacteria</taxon>
        <taxon>Bacillati</taxon>
        <taxon>Bacillota</taxon>
        <taxon>Bacilli</taxon>
        <taxon>Bacillales</taxon>
        <taxon>Bacillaceae</taxon>
        <taxon>Lysinibacillus</taxon>
    </lineage>
</organism>
<evidence type="ECO:0000256" key="10">
    <source>
        <dbReference type="SAM" id="Phobius"/>
    </source>
</evidence>
<evidence type="ECO:0000256" key="9">
    <source>
        <dbReference type="ARBA" id="ARBA00023251"/>
    </source>
</evidence>
<dbReference type="Proteomes" id="UP000596049">
    <property type="component" value="Chromosome"/>
</dbReference>
<dbReference type="InterPro" id="IPR051327">
    <property type="entry name" value="MATE_MepA_subfamily"/>
</dbReference>
<comment type="subcellular location">
    <subcellularLocation>
        <location evidence="1">Cell membrane</location>
        <topology evidence="1">Multi-pass membrane protein</topology>
    </subcellularLocation>
</comment>
<evidence type="ECO:0000256" key="4">
    <source>
        <dbReference type="ARBA" id="ARBA00022448"/>
    </source>
</evidence>
<feature type="transmembrane region" description="Helical" evidence="10">
    <location>
        <begin position="12"/>
        <end position="35"/>
    </location>
</feature>
<dbReference type="NCBIfam" id="TIGR00797">
    <property type="entry name" value="matE"/>
    <property type="match status" value="1"/>
</dbReference>
<dbReference type="PIRSF" id="PIRSF006603">
    <property type="entry name" value="DinF"/>
    <property type="match status" value="1"/>
</dbReference>
<evidence type="ECO:0000256" key="1">
    <source>
        <dbReference type="ARBA" id="ARBA00004651"/>
    </source>
</evidence>
<feature type="transmembrane region" description="Helical" evidence="10">
    <location>
        <begin position="166"/>
        <end position="186"/>
    </location>
</feature>
<dbReference type="PANTHER" id="PTHR43823">
    <property type="entry name" value="SPORULATION PROTEIN YKVU"/>
    <property type="match status" value="1"/>
</dbReference>